<evidence type="ECO:0000313" key="2">
    <source>
        <dbReference type="EMBL" id="VEU36504.1"/>
    </source>
</evidence>
<evidence type="ECO:0000313" key="3">
    <source>
        <dbReference type="Proteomes" id="UP000291116"/>
    </source>
</evidence>
<proteinExistence type="predicted"/>
<reference evidence="2 3" key="1">
    <citation type="submission" date="2019-01" db="EMBL/GenBank/DDBJ databases">
        <authorList>
            <person name="Ferrante I. M."/>
        </authorList>
    </citation>
    <scope>NUCLEOTIDE SEQUENCE [LARGE SCALE GENOMIC DNA]</scope>
    <source>
        <strain evidence="2 3">B856</strain>
    </source>
</reference>
<organism evidence="2 3">
    <name type="scientific">Pseudo-nitzschia multistriata</name>
    <dbReference type="NCBI Taxonomy" id="183589"/>
    <lineage>
        <taxon>Eukaryota</taxon>
        <taxon>Sar</taxon>
        <taxon>Stramenopiles</taxon>
        <taxon>Ochrophyta</taxon>
        <taxon>Bacillariophyta</taxon>
        <taxon>Bacillariophyceae</taxon>
        <taxon>Bacillariophycidae</taxon>
        <taxon>Bacillariales</taxon>
        <taxon>Bacillariaceae</taxon>
        <taxon>Pseudo-nitzschia</taxon>
    </lineage>
</organism>
<evidence type="ECO:0000256" key="1">
    <source>
        <dbReference type="SAM" id="MobiDB-lite"/>
    </source>
</evidence>
<protein>
    <submittedName>
        <fullName evidence="2">Uncharacterized protein</fullName>
    </submittedName>
</protein>
<sequence length="71" mass="8115">MGLFLSERTKTFLFGEGQGQQLCRADHAIQTTFETHHKLNRYPVLPNENGPDSATPYDTRYPTHSFVGFEI</sequence>
<dbReference type="Proteomes" id="UP000291116">
    <property type="component" value="Unassembled WGS sequence"/>
</dbReference>
<dbReference type="AlphaFoldDB" id="A0A448Z3C9"/>
<accession>A0A448Z3C9</accession>
<gene>
    <name evidence="2" type="ORF">PSNMU_V1.4_AUG-EV-PASAV3_0032890</name>
</gene>
<dbReference type="EMBL" id="CAACVS010000092">
    <property type="protein sequence ID" value="VEU36504.1"/>
    <property type="molecule type" value="Genomic_DNA"/>
</dbReference>
<keyword evidence="3" id="KW-1185">Reference proteome</keyword>
<feature type="region of interest" description="Disordered" evidence="1">
    <location>
        <begin position="40"/>
        <end position="59"/>
    </location>
</feature>
<name>A0A448Z3C9_9STRA</name>